<organism evidence="2 3">
    <name type="scientific">Tritrichomonas musculus</name>
    <dbReference type="NCBI Taxonomy" id="1915356"/>
    <lineage>
        <taxon>Eukaryota</taxon>
        <taxon>Metamonada</taxon>
        <taxon>Parabasalia</taxon>
        <taxon>Tritrichomonadida</taxon>
        <taxon>Tritrichomonadidae</taxon>
        <taxon>Tritrichomonas</taxon>
    </lineage>
</organism>
<feature type="region of interest" description="Disordered" evidence="1">
    <location>
        <begin position="447"/>
        <end position="473"/>
    </location>
</feature>
<keyword evidence="3" id="KW-1185">Reference proteome</keyword>
<evidence type="ECO:0000256" key="1">
    <source>
        <dbReference type="SAM" id="MobiDB-lite"/>
    </source>
</evidence>
<feature type="compositionally biased region" description="Low complexity" evidence="1">
    <location>
        <begin position="449"/>
        <end position="465"/>
    </location>
</feature>
<dbReference type="Proteomes" id="UP001470230">
    <property type="component" value="Unassembled WGS sequence"/>
</dbReference>
<sequence>MLQENPSDNQQCDIKQVSLTLRELLIEAQDSDNPNFALAQRVLQEAKTQDPYGFASQLIKEVKDPDVPYNVLFLALVLITHCFSMSVIPISKEHRQLSSSFPSEMISQLIDITFELFLNKHDAIRNTAIHLFTLIAITQVQNIHTLGIDKRLIEMLTGAQSVETILSSTECIWNLMLHHNFSPEEQQIIIQTLFQILSLQNDDTQLIDRCIRLLGSFSYLIPRLFDSEEQFIHFILQIMNFFSCPELKEAVYQFFDSALIYTPALLNIIINPLLASSVDDLMTLTNRNILIKIIVLWESLVTKEIITCHPDFITKVIPQILPPLISIMQTVNTTRVLDYTEWEPYTAAYSCIQAFAVAQPDAVLPLLSNYITDASQSTSPFDREGAIKSLRITFQVASKEILDQITPDSLRLLLMRINDSAPRVRAAVVDCLIVVINARMHECNYADENSSSSSNSNSSSSSNSSGAMFHSSESNNNNNNGNINLFSWHIFAPFVNPLFELGRDVEPTAKQAFEALRLIAKFDDFDQYPIFFQTIVSTIPCLPNSVMPQAIECLSLAVHSNVSKDVIFVVFQFLYNFLMHVLSEWRTYAILDMICKVMSTVLINSDQRVAEYAEPLCNTMYACFKDLSLSNSLTVIASLSFPARDFIQMQIPIFMPLVMEAQSRYNDPGVLIPSIRIVALIVNRLDLSEEIFTQLMNNMFESLKLGETAPAKAEILNVFCILVTKKTEMFRPFIRKLYCGMLYLVTYLENVYQIYLECTAQIVSNICHLCVALIRVVSKEDQHHIFALGIQLINTVVKMPKLLSQINEDLVDVILCLLQNFRDETKQQIQQIPSISEVLRSGLKLVQRSDAEIEQLMSELMNSVQNS</sequence>
<evidence type="ECO:0008006" key="4">
    <source>
        <dbReference type="Google" id="ProtNLM"/>
    </source>
</evidence>
<name>A0ABR2JN79_9EUKA</name>
<dbReference type="InterPro" id="IPR016024">
    <property type="entry name" value="ARM-type_fold"/>
</dbReference>
<dbReference type="Gene3D" id="1.25.10.10">
    <property type="entry name" value="Leucine-rich Repeat Variant"/>
    <property type="match status" value="1"/>
</dbReference>
<gene>
    <name evidence="2" type="ORF">M9Y10_005430</name>
</gene>
<dbReference type="EMBL" id="JAPFFF010000011">
    <property type="protein sequence ID" value="KAK8878650.1"/>
    <property type="molecule type" value="Genomic_DNA"/>
</dbReference>
<protein>
    <recommendedName>
        <fullName evidence="4">Importin N-terminal domain-containing protein</fullName>
    </recommendedName>
</protein>
<dbReference type="SUPFAM" id="SSF48371">
    <property type="entry name" value="ARM repeat"/>
    <property type="match status" value="1"/>
</dbReference>
<proteinExistence type="predicted"/>
<evidence type="ECO:0000313" key="2">
    <source>
        <dbReference type="EMBL" id="KAK8878650.1"/>
    </source>
</evidence>
<reference evidence="2 3" key="1">
    <citation type="submission" date="2024-04" db="EMBL/GenBank/DDBJ databases">
        <title>Tritrichomonas musculus Genome.</title>
        <authorList>
            <person name="Alves-Ferreira E."/>
            <person name="Grigg M."/>
            <person name="Lorenzi H."/>
            <person name="Galac M."/>
        </authorList>
    </citation>
    <scope>NUCLEOTIDE SEQUENCE [LARGE SCALE GENOMIC DNA]</scope>
    <source>
        <strain evidence="2 3">EAF2021</strain>
    </source>
</reference>
<evidence type="ECO:0000313" key="3">
    <source>
        <dbReference type="Proteomes" id="UP001470230"/>
    </source>
</evidence>
<dbReference type="InterPro" id="IPR011989">
    <property type="entry name" value="ARM-like"/>
</dbReference>
<comment type="caution">
    <text evidence="2">The sequence shown here is derived from an EMBL/GenBank/DDBJ whole genome shotgun (WGS) entry which is preliminary data.</text>
</comment>
<accession>A0ABR2JN79</accession>